<evidence type="ECO:0000313" key="9">
    <source>
        <dbReference type="EMBL" id="GAA4338880.1"/>
    </source>
</evidence>
<evidence type="ECO:0000256" key="2">
    <source>
        <dbReference type="ARBA" id="ARBA00023012"/>
    </source>
</evidence>
<dbReference type="SUPFAM" id="SSF52172">
    <property type="entry name" value="CheY-like"/>
    <property type="match status" value="1"/>
</dbReference>
<keyword evidence="3" id="KW-0805">Transcription regulation</keyword>
<dbReference type="PROSITE" id="PS01124">
    <property type="entry name" value="HTH_ARAC_FAMILY_2"/>
    <property type="match status" value="1"/>
</dbReference>
<dbReference type="EMBL" id="BAABFO010000020">
    <property type="protein sequence ID" value="GAA4338880.1"/>
    <property type="molecule type" value="Genomic_DNA"/>
</dbReference>
<gene>
    <name evidence="9" type="ORF">GCM10023144_36430</name>
</gene>
<dbReference type="InterPro" id="IPR018062">
    <property type="entry name" value="HTH_AraC-typ_CS"/>
</dbReference>
<accession>A0ABP8HGG2</accession>
<dbReference type="SMART" id="SM00448">
    <property type="entry name" value="REC"/>
    <property type="match status" value="1"/>
</dbReference>
<feature type="domain" description="HTH araC/xylS-type" evidence="7">
    <location>
        <begin position="157"/>
        <end position="255"/>
    </location>
</feature>
<dbReference type="Gene3D" id="3.40.50.2300">
    <property type="match status" value="1"/>
</dbReference>
<comment type="caution">
    <text evidence="9">The sequence shown here is derived from an EMBL/GenBank/DDBJ whole genome shotgun (WGS) entry which is preliminary data.</text>
</comment>
<dbReference type="InterPro" id="IPR001789">
    <property type="entry name" value="Sig_transdc_resp-reg_receiver"/>
</dbReference>
<dbReference type="InterPro" id="IPR018060">
    <property type="entry name" value="HTH_AraC"/>
</dbReference>
<evidence type="ECO:0000259" key="7">
    <source>
        <dbReference type="PROSITE" id="PS01124"/>
    </source>
</evidence>
<evidence type="ECO:0000256" key="4">
    <source>
        <dbReference type="ARBA" id="ARBA00023125"/>
    </source>
</evidence>
<evidence type="ECO:0000256" key="3">
    <source>
        <dbReference type="ARBA" id="ARBA00023015"/>
    </source>
</evidence>
<protein>
    <recommendedName>
        <fullName evidence="11">DNA-binding response regulator</fullName>
    </recommendedName>
</protein>
<evidence type="ECO:0000256" key="1">
    <source>
        <dbReference type="ARBA" id="ARBA00022553"/>
    </source>
</evidence>
<feature type="modified residue" description="4-aspartylphosphate" evidence="6">
    <location>
        <position position="63"/>
    </location>
</feature>
<proteinExistence type="predicted"/>
<keyword evidence="2" id="KW-0902">Two-component regulatory system</keyword>
<dbReference type="InterPro" id="IPR011006">
    <property type="entry name" value="CheY-like_superfamily"/>
</dbReference>
<evidence type="ECO:0000259" key="8">
    <source>
        <dbReference type="PROSITE" id="PS50110"/>
    </source>
</evidence>
<sequence length="259" mass="28614">MILSTAELQTPEPHILIVDDHVEQLRLLVDVLRNERFRLSVAFDGAQGVKRAAAIAPDLIVMDVRMPAMDGFVACRLLKADPATAQIPVIFLTASDELDERLLGLQEGGVDYILKPFEPAEVLARIRIHLALSMRQGAAAQAPGPAPRPRADEVIVNAAMRHLRTNLGLTPSLKEIASQVGTHEKRLSKVFKQHVGMTVFEFLRKERLRVAQRLLRETSLSVLDIANEIGFSGAANFATAFREHTGMTPTDFRRQTVDG</sequence>
<dbReference type="CDD" id="cd19920">
    <property type="entry name" value="REC_PA4781-like"/>
    <property type="match status" value="1"/>
</dbReference>
<evidence type="ECO:0000256" key="6">
    <source>
        <dbReference type="PROSITE-ProRule" id="PRU00169"/>
    </source>
</evidence>
<dbReference type="Pfam" id="PF00072">
    <property type="entry name" value="Response_reg"/>
    <property type="match status" value="1"/>
</dbReference>
<evidence type="ECO:0000313" key="10">
    <source>
        <dbReference type="Proteomes" id="UP001501671"/>
    </source>
</evidence>
<organism evidence="9 10">
    <name type="scientific">Pigmentiphaga soli</name>
    <dbReference type="NCBI Taxonomy" id="1007095"/>
    <lineage>
        <taxon>Bacteria</taxon>
        <taxon>Pseudomonadati</taxon>
        <taxon>Pseudomonadota</taxon>
        <taxon>Betaproteobacteria</taxon>
        <taxon>Burkholderiales</taxon>
        <taxon>Alcaligenaceae</taxon>
        <taxon>Pigmentiphaga</taxon>
    </lineage>
</organism>
<reference evidence="10" key="1">
    <citation type="journal article" date="2019" name="Int. J. Syst. Evol. Microbiol.">
        <title>The Global Catalogue of Microorganisms (GCM) 10K type strain sequencing project: providing services to taxonomists for standard genome sequencing and annotation.</title>
        <authorList>
            <consortium name="The Broad Institute Genomics Platform"/>
            <consortium name="The Broad Institute Genome Sequencing Center for Infectious Disease"/>
            <person name="Wu L."/>
            <person name="Ma J."/>
        </authorList>
    </citation>
    <scope>NUCLEOTIDE SEQUENCE [LARGE SCALE GENOMIC DNA]</scope>
    <source>
        <strain evidence="10">JCM 17666</strain>
    </source>
</reference>
<dbReference type="PROSITE" id="PS50110">
    <property type="entry name" value="RESPONSE_REGULATORY"/>
    <property type="match status" value="1"/>
</dbReference>
<dbReference type="PRINTS" id="PR00032">
    <property type="entry name" value="HTHARAC"/>
</dbReference>
<dbReference type="InterPro" id="IPR039420">
    <property type="entry name" value="WalR-like"/>
</dbReference>
<evidence type="ECO:0008006" key="11">
    <source>
        <dbReference type="Google" id="ProtNLM"/>
    </source>
</evidence>
<dbReference type="PANTHER" id="PTHR48111">
    <property type="entry name" value="REGULATOR OF RPOS"/>
    <property type="match status" value="1"/>
</dbReference>
<dbReference type="InterPro" id="IPR009057">
    <property type="entry name" value="Homeodomain-like_sf"/>
</dbReference>
<keyword evidence="5" id="KW-0804">Transcription</keyword>
<keyword evidence="10" id="KW-1185">Reference proteome</keyword>
<evidence type="ECO:0000256" key="5">
    <source>
        <dbReference type="ARBA" id="ARBA00023163"/>
    </source>
</evidence>
<dbReference type="Pfam" id="PF12833">
    <property type="entry name" value="HTH_18"/>
    <property type="match status" value="1"/>
</dbReference>
<dbReference type="PROSITE" id="PS00041">
    <property type="entry name" value="HTH_ARAC_FAMILY_1"/>
    <property type="match status" value="1"/>
</dbReference>
<dbReference type="PANTHER" id="PTHR48111:SF1">
    <property type="entry name" value="TWO-COMPONENT RESPONSE REGULATOR ORR33"/>
    <property type="match status" value="1"/>
</dbReference>
<dbReference type="Proteomes" id="UP001501671">
    <property type="component" value="Unassembled WGS sequence"/>
</dbReference>
<dbReference type="RefSeq" id="WP_345251302.1">
    <property type="nucleotide sequence ID" value="NZ_BAABFO010000020.1"/>
</dbReference>
<dbReference type="Gene3D" id="1.10.10.60">
    <property type="entry name" value="Homeodomain-like"/>
    <property type="match status" value="2"/>
</dbReference>
<keyword evidence="4" id="KW-0238">DNA-binding</keyword>
<dbReference type="InterPro" id="IPR020449">
    <property type="entry name" value="Tscrpt_reg_AraC-type_HTH"/>
</dbReference>
<name>A0ABP8HGG2_9BURK</name>
<dbReference type="SUPFAM" id="SSF46689">
    <property type="entry name" value="Homeodomain-like"/>
    <property type="match status" value="2"/>
</dbReference>
<keyword evidence="1 6" id="KW-0597">Phosphoprotein</keyword>
<feature type="domain" description="Response regulatory" evidence="8">
    <location>
        <begin position="14"/>
        <end position="130"/>
    </location>
</feature>
<dbReference type="SMART" id="SM00342">
    <property type="entry name" value="HTH_ARAC"/>
    <property type="match status" value="1"/>
</dbReference>